<accession>A0A1R1X673</accession>
<dbReference type="GO" id="GO:0003735">
    <property type="term" value="F:structural constituent of ribosome"/>
    <property type="evidence" value="ECO:0007669"/>
    <property type="project" value="InterPro"/>
</dbReference>
<dbReference type="GO" id="GO:0005763">
    <property type="term" value="C:mitochondrial small ribosomal subunit"/>
    <property type="evidence" value="ECO:0007669"/>
    <property type="project" value="TreeGrafter"/>
</dbReference>
<evidence type="ECO:0000256" key="1">
    <source>
        <dbReference type="SAM" id="MobiDB-lite"/>
    </source>
</evidence>
<dbReference type="Pfam" id="PF10213">
    <property type="entry name" value="MRP-S28"/>
    <property type="match status" value="1"/>
</dbReference>
<dbReference type="InterPro" id="IPR039848">
    <property type="entry name" value="Ribosomal_mS35_mt"/>
</dbReference>
<dbReference type="EMBL" id="LSSN01005174">
    <property type="protein sequence ID" value="OMJ10077.1"/>
    <property type="molecule type" value="Genomic_DNA"/>
</dbReference>
<dbReference type="InterPro" id="IPR019349">
    <property type="entry name" value="Ribosomal_mS35_mit"/>
</dbReference>
<dbReference type="AlphaFoldDB" id="A0A1R1X673"/>
<protein>
    <submittedName>
        <fullName evidence="3">37S ribosomal protein S24, mitochondrial</fullName>
    </submittedName>
</protein>
<keyword evidence="3" id="KW-0687">Ribonucleoprotein</keyword>
<evidence type="ECO:0000259" key="2">
    <source>
        <dbReference type="Pfam" id="PF10213"/>
    </source>
</evidence>
<comment type="caution">
    <text evidence="3">The sequence shown here is derived from an EMBL/GenBank/DDBJ whole genome shotgun (WGS) entry which is preliminary data.</text>
</comment>
<dbReference type="STRING" id="133412.A0A1R1X673"/>
<feature type="domain" description="Small ribosomal subunit protein mS35 mitochondrial conserved" evidence="2">
    <location>
        <begin position="129"/>
        <end position="249"/>
    </location>
</feature>
<keyword evidence="3" id="KW-0689">Ribosomal protein</keyword>
<keyword evidence="4" id="KW-1185">Reference proteome</keyword>
<dbReference type="OrthoDB" id="283424at2759"/>
<proteinExistence type="predicted"/>
<dbReference type="PANTHER" id="PTHR13490:SF0">
    <property type="entry name" value="SMALL RIBOSOMAL SUBUNIT PROTEIN MS35"/>
    <property type="match status" value="1"/>
</dbReference>
<dbReference type="GO" id="GO:0032543">
    <property type="term" value="P:mitochondrial translation"/>
    <property type="evidence" value="ECO:0007669"/>
    <property type="project" value="InterPro"/>
</dbReference>
<feature type="compositionally biased region" description="Basic and acidic residues" evidence="1">
    <location>
        <begin position="43"/>
        <end position="58"/>
    </location>
</feature>
<gene>
    <name evidence="3" type="ORF">AYI70_g10543</name>
</gene>
<sequence length="251" mass="28840">MNSIFAGSYSSGILRGIILNQPARNRLVISAGYAKKASGKANKAAEAEGKSDDGPKKEAKIHRPSYGRRRRMQFEKNRERAFDMNQLEEWKGDDHHILGHWLLNSIRDVRKYVRKEKFEIPTLSEFSKPFTLPPQENILKFQTNRVLGKPEDPLNRRVTMTVKVSDLKLSPKDLHVFLLLVGPRYNSETDTLKMSSDSELTSNLNKKKISDTLVALLSEAKNSKEKFEDVPLVKYKHKSKPSYEFPKEWLP</sequence>
<dbReference type="Proteomes" id="UP000187283">
    <property type="component" value="Unassembled WGS sequence"/>
</dbReference>
<dbReference type="PANTHER" id="PTHR13490">
    <property type="entry name" value="MITOCHONDRIAL 28S RIBOSOMAL PROTEIN S28"/>
    <property type="match status" value="1"/>
</dbReference>
<evidence type="ECO:0000313" key="4">
    <source>
        <dbReference type="Proteomes" id="UP000187283"/>
    </source>
</evidence>
<organism evidence="3 4">
    <name type="scientific">Smittium culicis</name>
    <dbReference type="NCBI Taxonomy" id="133412"/>
    <lineage>
        <taxon>Eukaryota</taxon>
        <taxon>Fungi</taxon>
        <taxon>Fungi incertae sedis</taxon>
        <taxon>Zoopagomycota</taxon>
        <taxon>Kickxellomycotina</taxon>
        <taxon>Harpellomycetes</taxon>
        <taxon>Harpellales</taxon>
        <taxon>Legeriomycetaceae</taxon>
        <taxon>Smittium</taxon>
    </lineage>
</organism>
<reference evidence="3 4" key="1">
    <citation type="submission" date="2017-01" db="EMBL/GenBank/DDBJ databases">
        <authorList>
            <person name="Mah S.A."/>
            <person name="Swanson W.J."/>
            <person name="Moy G.W."/>
            <person name="Vacquier V.D."/>
        </authorList>
    </citation>
    <scope>NUCLEOTIDE SEQUENCE [LARGE SCALE GENOMIC DNA]</scope>
    <source>
        <strain evidence="3 4">GSMNP</strain>
    </source>
</reference>
<evidence type="ECO:0000313" key="3">
    <source>
        <dbReference type="EMBL" id="OMJ10077.1"/>
    </source>
</evidence>
<name>A0A1R1X673_9FUNG</name>
<feature type="region of interest" description="Disordered" evidence="1">
    <location>
        <begin position="36"/>
        <end position="65"/>
    </location>
</feature>